<reference evidence="2" key="2">
    <citation type="journal article" date="2021" name="PeerJ">
        <title>Extensive microbial diversity within the chicken gut microbiome revealed by metagenomics and culture.</title>
        <authorList>
            <person name="Gilroy R."/>
            <person name="Ravi A."/>
            <person name="Getino M."/>
            <person name="Pursley I."/>
            <person name="Horton D.L."/>
            <person name="Alikhan N.F."/>
            <person name="Baker D."/>
            <person name="Gharbi K."/>
            <person name="Hall N."/>
            <person name="Watson M."/>
            <person name="Adriaenssens E.M."/>
            <person name="Foster-Nyarko E."/>
            <person name="Jarju S."/>
            <person name="Secka A."/>
            <person name="Antonio M."/>
            <person name="Oren A."/>
            <person name="Chaudhuri R.R."/>
            <person name="La Ragione R."/>
            <person name="Hildebrand F."/>
            <person name="Pallen M.J."/>
        </authorList>
    </citation>
    <scope>NUCLEOTIDE SEQUENCE</scope>
    <source>
        <strain evidence="2">ChiGjej1B1-22543</strain>
    </source>
</reference>
<dbReference type="Proteomes" id="UP000824070">
    <property type="component" value="Unassembled WGS sequence"/>
</dbReference>
<name>A0A9D1LMQ8_9FIRM</name>
<evidence type="ECO:0008006" key="4">
    <source>
        <dbReference type="Google" id="ProtNLM"/>
    </source>
</evidence>
<comment type="caution">
    <text evidence="2">The sequence shown here is derived from an EMBL/GenBank/DDBJ whole genome shotgun (WGS) entry which is preliminary data.</text>
</comment>
<evidence type="ECO:0000313" key="3">
    <source>
        <dbReference type="Proteomes" id="UP000824070"/>
    </source>
</evidence>
<dbReference type="PROSITE" id="PS51257">
    <property type="entry name" value="PROKAR_LIPOPROTEIN"/>
    <property type="match status" value="1"/>
</dbReference>
<proteinExistence type="predicted"/>
<dbReference type="AlphaFoldDB" id="A0A9D1LMQ8"/>
<accession>A0A9D1LMQ8</accession>
<dbReference type="EMBL" id="DVMV01000003">
    <property type="protein sequence ID" value="HIU44697.1"/>
    <property type="molecule type" value="Genomic_DNA"/>
</dbReference>
<evidence type="ECO:0000256" key="1">
    <source>
        <dbReference type="SAM" id="MobiDB-lite"/>
    </source>
</evidence>
<evidence type="ECO:0000313" key="2">
    <source>
        <dbReference type="EMBL" id="HIU44697.1"/>
    </source>
</evidence>
<feature type="compositionally biased region" description="Low complexity" evidence="1">
    <location>
        <begin position="35"/>
        <end position="50"/>
    </location>
</feature>
<reference evidence="2" key="1">
    <citation type="submission" date="2020-10" db="EMBL/GenBank/DDBJ databases">
        <authorList>
            <person name="Gilroy R."/>
        </authorList>
    </citation>
    <scope>NUCLEOTIDE SEQUENCE</scope>
    <source>
        <strain evidence="2">ChiGjej1B1-22543</strain>
    </source>
</reference>
<organism evidence="2 3">
    <name type="scientific">Candidatus Alloenteromonas pullicola</name>
    <dbReference type="NCBI Taxonomy" id="2840784"/>
    <lineage>
        <taxon>Bacteria</taxon>
        <taxon>Bacillati</taxon>
        <taxon>Bacillota</taxon>
        <taxon>Bacillota incertae sedis</taxon>
        <taxon>Candidatus Alloenteromonas</taxon>
    </lineage>
</organism>
<sequence length="720" mass="78645">MERKRKALFALGCALLLGLSSCGEEEISKTHSSIEDTSTSMSSSGSTITSPIATPEEGEHAIEVKGSDGVTVTASEDFAAPGEAISLSVELAVGYELESLTINGEPLTLANHHASFEMPYEDVLIEATARKASYLISVLSPVGIAISCEKDSAFYGEEITLTYEDGAYYRLSKLTVNGVEIEFANGQASFPMPADNVLIEGESELTKGILDAPSNVKLEGTMLSFDPVEGATNGYAIRLNKDDSKIYLTSETTIDLAATPLYAMFENGENKLEVRAEGTDVDLLSRFSSPISYIFGVDEPLLQDFLSKVNAIGEVTESSLSAIEVAKQAYLALDEVTMLDSRAKQGKQTLDEKDGEYFIVLINKAKESLSEEDKQAAVSYYEDELLNKNSQKANEALQIAITSTCQTRVMYYESGLRLYVFTNGINILGDSLLGGLPEVTGQDGMEAALSGVAGAKYVDGVLPGEAYSVSFGGTDYGTIAIPETMEGRCYGITFEGNAFGSNVTDDMGWDHFRADVYLQAGVSDDLTLTSAPIATSTCETGNMGTLVQDINEELYKNGYAGESLDLTFVFYPENEDGSKIGQVTIESIGDLHLDVMTELRLPKDREDQFYVFDSGDTAGRLNWMWETFQEGGNAYAEQIECMRVYVIDINGDEVGTFDLDFRKGDLYTYKEDIEAWLFENNLPEGDYCFTAKLIAKEGSGYSDSEYYKQTDYYHYVPREA</sequence>
<protein>
    <recommendedName>
        <fullName evidence="4">Lipoprotein</fullName>
    </recommendedName>
</protein>
<gene>
    <name evidence="2" type="ORF">IAC52_00135</name>
</gene>
<feature type="region of interest" description="Disordered" evidence="1">
    <location>
        <begin position="30"/>
        <end position="50"/>
    </location>
</feature>